<dbReference type="Proteomes" id="UP001500897">
    <property type="component" value="Unassembled WGS sequence"/>
</dbReference>
<feature type="transmembrane region" description="Helical" evidence="1">
    <location>
        <begin position="69"/>
        <end position="89"/>
    </location>
</feature>
<accession>A0ABN2XCA9</accession>
<organism evidence="2 3">
    <name type="scientific">Kitasatospora saccharophila</name>
    <dbReference type="NCBI Taxonomy" id="407973"/>
    <lineage>
        <taxon>Bacteria</taxon>
        <taxon>Bacillati</taxon>
        <taxon>Actinomycetota</taxon>
        <taxon>Actinomycetes</taxon>
        <taxon>Kitasatosporales</taxon>
        <taxon>Streptomycetaceae</taxon>
        <taxon>Kitasatospora</taxon>
    </lineage>
</organism>
<sequence length="95" mass="9678">MVEAGRREADVLGAVLTCGPVVLVDGLLLASAGPLVLLPLVPVLIGAAIGAGTAPLGASTSVRLYRAGLGALIAHLLLLLLLLVLLQLYPPRIPW</sequence>
<feature type="transmembrane region" description="Helical" evidence="1">
    <location>
        <begin position="36"/>
        <end position="57"/>
    </location>
</feature>
<comment type="caution">
    <text evidence="2">The sequence shown here is derived from an EMBL/GenBank/DDBJ whole genome shotgun (WGS) entry which is preliminary data.</text>
</comment>
<proteinExistence type="predicted"/>
<dbReference type="RefSeq" id="WP_344554700.1">
    <property type="nucleotide sequence ID" value="NZ_BAAANS010000035.1"/>
</dbReference>
<keyword evidence="1" id="KW-0812">Transmembrane</keyword>
<keyword evidence="1" id="KW-1133">Transmembrane helix</keyword>
<keyword evidence="1" id="KW-0472">Membrane</keyword>
<keyword evidence="3" id="KW-1185">Reference proteome</keyword>
<name>A0ABN2XCA9_9ACTN</name>
<evidence type="ECO:0000313" key="2">
    <source>
        <dbReference type="EMBL" id="GAA2108561.1"/>
    </source>
</evidence>
<reference evidence="3" key="1">
    <citation type="journal article" date="2019" name="Int. J. Syst. Evol. Microbiol.">
        <title>The Global Catalogue of Microorganisms (GCM) 10K type strain sequencing project: providing services to taxonomists for standard genome sequencing and annotation.</title>
        <authorList>
            <consortium name="The Broad Institute Genomics Platform"/>
            <consortium name="The Broad Institute Genome Sequencing Center for Infectious Disease"/>
            <person name="Wu L."/>
            <person name="Ma J."/>
        </authorList>
    </citation>
    <scope>NUCLEOTIDE SEQUENCE [LARGE SCALE GENOMIC DNA]</scope>
    <source>
        <strain evidence="3">JCM 14559</strain>
    </source>
</reference>
<dbReference type="EMBL" id="BAAANS010000035">
    <property type="protein sequence ID" value="GAA2108561.1"/>
    <property type="molecule type" value="Genomic_DNA"/>
</dbReference>
<protein>
    <submittedName>
        <fullName evidence="2">Uncharacterized protein</fullName>
    </submittedName>
</protein>
<gene>
    <name evidence="2" type="ORF">GCM10009759_48550</name>
</gene>
<feature type="transmembrane region" description="Helical" evidence="1">
    <location>
        <begin position="12"/>
        <end position="30"/>
    </location>
</feature>
<evidence type="ECO:0000313" key="3">
    <source>
        <dbReference type="Proteomes" id="UP001500897"/>
    </source>
</evidence>
<evidence type="ECO:0000256" key="1">
    <source>
        <dbReference type="SAM" id="Phobius"/>
    </source>
</evidence>